<dbReference type="AlphaFoldDB" id="A0A645FFS7"/>
<organism evidence="1">
    <name type="scientific">bioreactor metagenome</name>
    <dbReference type="NCBI Taxonomy" id="1076179"/>
    <lineage>
        <taxon>unclassified sequences</taxon>
        <taxon>metagenomes</taxon>
        <taxon>ecological metagenomes</taxon>
    </lineage>
</organism>
<accession>A0A645FFS7</accession>
<gene>
    <name evidence="1" type="ORF">SDC9_160120</name>
</gene>
<dbReference type="EMBL" id="VSSQ01059215">
    <property type="protein sequence ID" value="MPN12800.1"/>
    <property type="molecule type" value="Genomic_DNA"/>
</dbReference>
<protein>
    <submittedName>
        <fullName evidence="1">Uncharacterized protein</fullName>
    </submittedName>
</protein>
<sequence length="155" mass="17567">MNEKFTLFLNEVPPNLQEFVLELDDYLLGKECKRKIEPAKNGYVTTYMLPGSGKSLLNYVFRKTGIKIRIYAAGISAYDAILNDFPDKMKKEIIKSGDCKKLVGGTCSPICPAGYTFIMDGVEYKKCRSMAFLHKIDEESADYILKLIKSELEKV</sequence>
<comment type="caution">
    <text evidence="1">The sequence shown here is derived from an EMBL/GenBank/DDBJ whole genome shotgun (WGS) entry which is preliminary data.</text>
</comment>
<name>A0A645FFS7_9ZZZZ</name>
<proteinExistence type="predicted"/>
<reference evidence="1" key="1">
    <citation type="submission" date="2019-08" db="EMBL/GenBank/DDBJ databases">
        <authorList>
            <person name="Kucharzyk K."/>
            <person name="Murdoch R.W."/>
            <person name="Higgins S."/>
            <person name="Loffler F."/>
        </authorList>
    </citation>
    <scope>NUCLEOTIDE SEQUENCE</scope>
</reference>
<evidence type="ECO:0000313" key="1">
    <source>
        <dbReference type="EMBL" id="MPN12800.1"/>
    </source>
</evidence>